<accession>A0A069PB26</accession>
<evidence type="ECO:0000313" key="1">
    <source>
        <dbReference type="EMBL" id="KDR37868.1"/>
    </source>
</evidence>
<dbReference type="Proteomes" id="UP000027466">
    <property type="component" value="Unassembled WGS sequence"/>
</dbReference>
<protein>
    <submittedName>
        <fullName evidence="1">Uncharacterized protein</fullName>
    </submittedName>
</protein>
<name>A0A069PB26_9BURK</name>
<gene>
    <name evidence="1" type="ORF">BG61_06040</name>
</gene>
<evidence type="ECO:0000313" key="2">
    <source>
        <dbReference type="Proteomes" id="UP000027466"/>
    </source>
</evidence>
<dbReference type="AlphaFoldDB" id="A0A069PB26"/>
<proteinExistence type="predicted"/>
<comment type="caution">
    <text evidence="1">The sequence shown here is derived from an EMBL/GenBank/DDBJ whole genome shotgun (WGS) entry which is preliminary data.</text>
</comment>
<keyword evidence="2" id="KW-1185">Reference proteome</keyword>
<dbReference type="EMBL" id="JFHC01000129">
    <property type="protein sequence ID" value="KDR37868.1"/>
    <property type="molecule type" value="Genomic_DNA"/>
</dbReference>
<sequence>MRRRIATVKVVSNAVYTLDLGHPAQDGACICGFALLPVVIGSLCEHLRANWGGGNKHACRGDQDGTLQYKDEIQRDAFSMR</sequence>
<reference evidence="1 2" key="1">
    <citation type="submission" date="2014-03" db="EMBL/GenBank/DDBJ databases">
        <title>Draft Genome Sequences of Four Burkholderia Strains.</title>
        <authorList>
            <person name="Liu X.Y."/>
            <person name="Li C.X."/>
            <person name="Xu J.H."/>
        </authorList>
    </citation>
    <scope>NUCLEOTIDE SEQUENCE [LARGE SCALE GENOMIC DNA]</scope>
    <source>
        <strain evidence="1 2">DSM 50014</strain>
    </source>
</reference>
<organism evidence="1 2">
    <name type="scientific">Caballeronia glathei</name>
    <dbReference type="NCBI Taxonomy" id="60547"/>
    <lineage>
        <taxon>Bacteria</taxon>
        <taxon>Pseudomonadati</taxon>
        <taxon>Pseudomonadota</taxon>
        <taxon>Betaproteobacteria</taxon>
        <taxon>Burkholderiales</taxon>
        <taxon>Burkholderiaceae</taxon>
        <taxon>Caballeronia</taxon>
    </lineage>
</organism>